<organism evidence="2 3">
    <name type="scientific">Candidatus Gottesmanbacteria bacterium RIFCSPLOWO2_01_FULL_48_11</name>
    <dbReference type="NCBI Taxonomy" id="1798395"/>
    <lineage>
        <taxon>Bacteria</taxon>
        <taxon>Candidatus Gottesmaniibacteriota</taxon>
    </lineage>
</organism>
<reference evidence="2 3" key="1">
    <citation type="journal article" date="2016" name="Nat. Commun.">
        <title>Thousands of microbial genomes shed light on interconnected biogeochemical processes in an aquifer system.</title>
        <authorList>
            <person name="Anantharaman K."/>
            <person name="Brown C.T."/>
            <person name="Hug L.A."/>
            <person name="Sharon I."/>
            <person name="Castelle C.J."/>
            <person name="Probst A.J."/>
            <person name="Thomas B.C."/>
            <person name="Singh A."/>
            <person name="Wilkins M.J."/>
            <person name="Karaoz U."/>
            <person name="Brodie E.L."/>
            <person name="Williams K.H."/>
            <person name="Hubbard S.S."/>
            <person name="Banfield J.F."/>
        </authorList>
    </citation>
    <scope>NUCLEOTIDE SEQUENCE [LARGE SCALE GENOMIC DNA]</scope>
</reference>
<name>A0A1F6APK5_9BACT</name>
<evidence type="ECO:0000259" key="1">
    <source>
        <dbReference type="PROSITE" id="PS51352"/>
    </source>
</evidence>
<dbReference type="CDD" id="cd03012">
    <property type="entry name" value="TlpA_like_DipZ_like"/>
    <property type="match status" value="1"/>
</dbReference>
<dbReference type="PANTHER" id="PTHR42852">
    <property type="entry name" value="THIOL:DISULFIDE INTERCHANGE PROTEIN DSBE"/>
    <property type="match status" value="1"/>
</dbReference>
<gene>
    <name evidence="2" type="ORF">A3A64_01560</name>
</gene>
<sequence>MYDYLTDIGRAPEFIPGGEWFNGHPLTIQGLRGKVVLVDFWTYTCINCIRTLPYLKSWWEKYKDKGLVIVGVHTPEFEFEKDAGNVAKAIKDFGLTYPVMQDNNYATWDAYANRYWPAKYLVDKNGNIRYSHFGEGKYDETEKAIQALLAEAGTDVSDMQVTNPTYQVQSRTPELYLGYWRIANFASPERIVEDESAIYSVPTDLKRNTFAYLGNWTVGYQRAMPTKGATLLLHFDAKEVFLVMRPKNDAGNVKVYLDDTLVSNQAGEDVKNGTVTVTADRLYKLIKLPAGGAHILKLEFLDDNLELYAFTFG</sequence>
<dbReference type="Gene3D" id="2.60.120.260">
    <property type="entry name" value="Galactose-binding domain-like"/>
    <property type="match status" value="1"/>
</dbReference>
<evidence type="ECO:0000313" key="2">
    <source>
        <dbReference type="EMBL" id="OGG26588.1"/>
    </source>
</evidence>
<dbReference type="Pfam" id="PF08534">
    <property type="entry name" value="Redoxin"/>
    <property type="match status" value="1"/>
</dbReference>
<protein>
    <recommendedName>
        <fullName evidence="1">Thioredoxin domain-containing protein</fullName>
    </recommendedName>
</protein>
<dbReference type="PANTHER" id="PTHR42852:SF13">
    <property type="entry name" value="PROTEIN DIPZ"/>
    <property type="match status" value="1"/>
</dbReference>
<feature type="domain" description="Thioredoxin" evidence="1">
    <location>
        <begin position="5"/>
        <end position="150"/>
    </location>
</feature>
<comment type="caution">
    <text evidence="2">The sequence shown here is derived from an EMBL/GenBank/DDBJ whole genome shotgun (WGS) entry which is preliminary data.</text>
</comment>
<dbReference type="GO" id="GO:0016491">
    <property type="term" value="F:oxidoreductase activity"/>
    <property type="evidence" value="ECO:0007669"/>
    <property type="project" value="InterPro"/>
</dbReference>
<dbReference type="EMBL" id="MFJY01000056">
    <property type="protein sequence ID" value="OGG26588.1"/>
    <property type="molecule type" value="Genomic_DNA"/>
</dbReference>
<proteinExistence type="predicted"/>
<dbReference type="SUPFAM" id="SSF52833">
    <property type="entry name" value="Thioredoxin-like"/>
    <property type="match status" value="1"/>
</dbReference>
<dbReference type="InterPro" id="IPR036249">
    <property type="entry name" value="Thioredoxin-like_sf"/>
</dbReference>
<accession>A0A1F6APK5</accession>
<dbReference type="InterPro" id="IPR013740">
    <property type="entry name" value="Redoxin"/>
</dbReference>
<dbReference type="InterPro" id="IPR013766">
    <property type="entry name" value="Thioredoxin_domain"/>
</dbReference>
<dbReference type="Pfam" id="PF17991">
    <property type="entry name" value="Thioredoxin_10"/>
    <property type="match status" value="1"/>
</dbReference>
<dbReference type="Gene3D" id="3.40.30.10">
    <property type="entry name" value="Glutaredoxin"/>
    <property type="match status" value="1"/>
</dbReference>
<dbReference type="InterPro" id="IPR050553">
    <property type="entry name" value="Thioredoxin_ResA/DsbE_sf"/>
</dbReference>
<dbReference type="InterPro" id="IPR041017">
    <property type="entry name" value="Thioredoxin_10"/>
</dbReference>
<dbReference type="Proteomes" id="UP000178305">
    <property type="component" value="Unassembled WGS sequence"/>
</dbReference>
<evidence type="ECO:0000313" key="3">
    <source>
        <dbReference type="Proteomes" id="UP000178305"/>
    </source>
</evidence>
<dbReference type="PROSITE" id="PS51352">
    <property type="entry name" value="THIOREDOXIN_2"/>
    <property type="match status" value="1"/>
</dbReference>
<dbReference type="AlphaFoldDB" id="A0A1F6APK5"/>